<evidence type="ECO:0000313" key="2">
    <source>
        <dbReference type="Proteomes" id="UP000075714"/>
    </source>
</evidence>
<dbReference type="AlphaFoldDB" id="A0A150GHV7"/>
<dbReference type="STRING" id="33097.A0A150GHV7"/>
<comment type="caution">
    <text evidence="1">The sequence shown here is derived from an EMBL/GenBank/DDBJ whole genome shotgun (WGS) entry which is preliminary data.</text>
</comment>
<dbReference type="Proteomes" id="UP000075714">
    <property type="component" value="Unassembled WGS sequence"/>
</dbReference>
<name>A0A150GHV7_GONPE</name>
<reference evidence="2" key="1">
    <citation type="journal article" date="2016" name="Nat. Commun.">
        <title>The Gonium pectorale genome demonstrates co-option of cell cycle regulation during the evolution of multicellularity.</title>
        <authorList>
            <person name="Hanschen E.R."/>
            <person name="Marriage T.N."/>
            <person name="Ferris P.J."/>
            <person name="Hamaji T."/>
            <person name="Toyoda A."/>
            <person name="Fujiyama A."/>
            <person name="Neme R."/>
            <person name="Noguchi H."/>
            <person name="Minakuchi Y."/>
            <person name="Suzuki M."/>
            <person name="Kawai-Toyooka H."/>
            <person name="Smith D.R."/>
            <person name="Sparks H."/>
            <person name="Anderson J."/>
            <person name="Bakaric R."/>
            <person name="Luria V."/>
            <person name="Karger A."/>
            <person name="Kirschner M.W."/>
            <person name="Durand P.M."/>
            <person name="Michod R.E."/>
            <person name="Nozaki H."/>
            <person name="Olson B.J."/>
        </authorList>
    </citation>
    <scope>NUCLEOTIDE SEQUENCE [LARGE SCALE GENOMIC DNA]</scope>
    <source>
        <strain evidence="2">NIES-2863</strain>
    </source>
</reference>
<dbReference type="EMBL" id="LSYV01000022">
    <property type="protein sequence ID" value="KXZ49394.1"/>
    <property type="molecule type" value="Genomic_DNA"/>
</dbReference>
<evidence type="ECO:0008006" key="3">
    <source>
        <dbReference type="Google" id="ProtNLM"/>
    </source>
</evidence>
<keyword evidence="2" id="KW-1185">Reference proteome</keyword>
<proteinExistence type="predicted"/>
<dbReference type="OrthoDB" id="6771932at2759"/>
<accession>A0A150GHV7</accession>
<organism evidence="1 2">
    <name type="scientific">Gonium pectorale</name>
    <name type="common">Green alga</name>
    <dbReference type="NCBI Taxonomy" id="33097"/>
    <lineage>
        <taxon>Eukaryota</taxon>
        <taxon>Viridiplantae</taxon>
        <taxon>Chlorophyta</taxon>
        <taxon>core chlorophytes</taxon>
        <taxon>Chlorophyceae</taxon>
        <taxon>CS clade</taxon>
        <taxon>Chlamydomonadales</taxon>
        <taxon>Volvocaceae</taxon>
        <taxon>Gonium</taxon>
    </lineage>
</organism>
<sequence length="80" mass="8642">MGKTHADVVGAFAVMDELGAELGLEWKASKDRGRDVPLQQLEFLGMLFDTVALEMRIPHSKRQRYVLGTTPSGQAGAGAL</sequence>
<evidence type="ECO:0000313" key="1">
    <source>
        <dbReference type="EMBL" id="KXZ49394.1"/>
    </source>
</evidence>
<protein>
    <recommendedName>
        <fullName evidence="3">Reverse transcriptase domain-containing protein</fullName>
    </recommendedName>
</protein>
<gene>
    <name evidence="1" type="ORF">GPECTOR_21g620</name>
</gene>